<sequence length="151" mass="16885">MAGAAHTPASILAAFYKAETEYTASSPEQRDFTNTGRYLSPTFRSIHSDELPWGGVWEGHDGFKRWMEQMFGRFRVLEILDPEIFQSQSPASNRVVVLSTIRLIASNDDTEWIGPLSQSVEVSLTEGLIEEIRVFWGNTGSLNKLLGHAPL</sequence>
<dbReference type="InterPro" id="IPR032710">
    <property type="entry name" value="NTF2-like_dom_sf"/>
</dbReference>
<evidence type="ECO:0008006" key="3">
    <source>
        <dbReference type="Google" id="ProtNLM"/>
    </source>
</evidence>
<evidence type="ECO:0000313" key="1">
    <source>
        <dbReference type="EMBL" id="KAK3054219.1"/>
    </source>
</evidence>
<protein>
    <recommendedName>
        <fullName evidence="3">SnoaL-like domain-containing protein</fullName>
    </recommendedName>
</protein>
<accession>A0AAJ0GAA4</accession>
<comment type="caution">
    <text evidence="1">The sequence shown here is derived from an EMBL/GenBank/DDBJ whole genome shotgun (WGS) entry which is preliminary data.</text>
</comment>
<reference evidence="1" key="1">
    <citation type="submission" date="2023-04" db="EMBL/GenBank/DDBJ databases">
        <title>Black Yeasts Isolated from many extreme environments.</title>
        <authorList>
            <person name="Coleine C."/>
            <person name="Stajich J.E."/>
            <person name="Selbmann L."/>
        </authorList>
    </citation>
    <scope>NUCLEOTIDE SEQUENCE</scope>
    <source>
        <strain evidence="1">CCFEE 5312</strain>
    </source>
</reference>
<name>A0AAJ0GAA4_9PEZI</name>
<gene>
    <name evidence="1" type="ORF">LTR09_004997</name>
</gene>
<dbReference type="Gene3D" id="3.10.450.50">
    <property type="match status" value="1"/>
</dbReference>
<proteinExistence type="predicted"/>
<dbReference type="EMBL" id="JAWDJX010000013">
    <property type="protein sequence ID" value="KAK3054219.1"/>
    <property type="molecule type" value="Genomic_DNA"/>
</dbReference>
<dbReference type="Proteomes" id="UP001271007">
    <property type="component" value="Unassembled WGS sequence"/>
</dbReference>
<evidence type="ECO:0000313" key="2">
    <source>
        <dbReference type="Proteomes" id="UP001271007"/>
    </source>
</evidence>
<dbReference type="SUPFAM" id="SSF54427">
    <property type="entry name" value="NTF2-like"/>
    <property type="match status" value="1"/>
</dbReference>
<organism evidence="1 2">
    <name type="scientific">Extremus antarcticus</name>
    <dbReference type="NCBI Taxonomy" id="702011"/>
    <lineage>
        <taxon>Eukaryota</taxon>
        <taxon>Fungi</taxon>
        <taxon>Dikarya</taxon>
        <taxon>Ascomycota</taxon>
        <taxon>Pezizomycotina</taxon>
        <taxon>Dothideomycetes</taxon>
        <taxon>Dothideomycetidae</taxon>
        <taxon>Mycosphaerellales</taxon>
        <taxon>Extremaceae</taxon>
        <taxon>Extremus</taxon>
    </lineage>
</organism>
<dbReference type="AlphaFoldDB" id="A0AAJ0GAA4"/>
<keyword evidence="2" id="KW-1185">Reference proteome</keyword>